<name>A0A318MV99_9PROT</name>
<dbReference type="InterPro" id="IPR024459">
    <property type="entry name" value="Acb1-like_N"/>
</dbReference>
<comment type="caution">
    <text evidence="2">The sequence shown here is derived from an EMBL/GenBank/DDBJ whole genome shotgun (WGS) entry which is preliminary data.</text>
</comment>
<evidence type="ECO:0000259" key="1">
    <source>
        <dbReference type="Pfam" id="PF06381"/>
    </source>
</evidence>
<dbReference type="EMBL" id="QGLT01000004">
    <property type="protein sequence ID" value="PXY99853.1"/>
    <property type="molecule type" value="Genomic_DNA"/>
</dbReference>
<protein>
    <recommendedName>
        <fullName evidence="1">Anti-CBASS protein Acb1-like N-terminal domain-containing protein</fullName>
    </recommendedName>
</protein>
<dbReference type="Proteomes" id="UP000247565">
    <property type="component" value="Unassembled WGS sequence"/>
</dbReference>
<gene>
    <name evidence="2" type="ORF">DK869_07940</name>
</gene>
<sequence length="470" mass="53565">MNSVMVKKTKLRDINIPRQNPEFFGNKQDIYIPYQAPVGVVGDSYNSVTVNDSLFFNQFHNFNVGNCPTTTLFEEGIGFPGYPYLAQLSLRGEYRIIIETRAEEATREWIRFKHIKKEGYDSSIINKIKAEFKRLNIQDLIKKSLCTEGYFGLVHLYIDLETANHDDEEKQAPLYLTSKKIRKGELRGFKLIDPTWATPVSYDTIDPFTEDFYKPSMWWVLGKKIHASRLITIISQPVPDILKPAYNFGGVPFAFMAKPYVDNWLRTRQSVSDLIKSFSTMVLKTDLSQLLSPGCEELTQRAALMAAYRDNRGLQIVDKETEELTNVATPLTGLAQLQAQAQEHMAAISGIPLVKLLGITPSGLNASSDGEIRCFYDRIAAFQETVLRQPLQKILEIIQLHLFGKIDPDITFDFNSLWQLDELQQSQVNMNIAKTMCDYVSNNILSLSQIKDLLENEDQSALFSFINLKK</sequence>
<keyword evidence="3" id="KW-1185">Reference proteome</keyword>
<organism evidence="2 3">
    <name type="scientific">Commensalibacter melissae</name>
    <dbReference type="NCBI Taxonomy" id="2070537"/>
    <lineage>
        <taxon>Bacteria</taxon>
        <taxon>Pseudomonadati</taxon>
        <taxon>Pseudomonadota</taxon>
        <taxon>Alphaproteobacteria</taxon>
        <taxon>Acetobacterales</taxon>
        <taxon>Acetobacteraceae</taxon>
    </lineage>
</organism>
<dbReference type="AlphaFoldDB" id="A0A318MV99"/>
<reference evidence="2 3" key="1">
    <citation type="submission" date="2018-05" db="EMBL/GenBank/DDBJ databases">
        <title>Reference genomes for bee gut microbiota database.</title>
        <authorList>
            <person name="Ellegaard K.M."/>
        </authorList>
    </citation>
    <scope>NUCLEOTIDE SEQUENCE [LARGE SCALE GENOMIC DNA]</scope>
    <source>
        <strain evidence="2 3">ESL0284</strain>
    </source>
</reference>
<proteinExistence type="predicted"/>
<evidence type="ECO:0000313" key="3">
    <source>
        <dbReference type="Proteomes" id="UP000247565"/>
    </source>
</evidence>
<feature type="domain" description="Anti-CBASS protein Acb1-like N-terminal" evidence="1">
    <location>
        <begin position="83"/>
        <end position="435"/>
    </location>
</feature>
<evidence type="ECO:0000313" key="2">
    <source>
        <dbReference type="EMBL" id="PXY99853.1"/>
    </source>
</evidence>
<dbReference type="Pfam" id="PF06381">
    <property type="entry name" value="Phage_portal_3"/>
    <property type="match status" value="1"/>
</dbReference>
<accession>A0A318MV99</accession>